<evidence type="ECO:0000256" key="1">
    <source>
        <dbReference type="SAM" id="MobiDB-lite"/>
    </source>
</evidence>
<dbReference type="Proteomes" id="UP000032304">
    <property type="component" value="Chromosome 8"/>
</dbReference>
<dbReference type="EMBL" id="CM001747">
    <property type="protein sequence ID" value="KJB52036.1"/>
    <property type="molecule type" value="Genomic_DNA"/>
</dbReference>
<dbReference type="EMBL" id="JABEZZ010000008">
    <property type="protein sequence ID" value="MBA0593401.1"/>
    <property type="molecule type" value="Genomic_DNA"/>
</dbReference>
<evidence type="ECO:0000313" key="4">
    <source>
        <dbReference type="EMBL" id="MBA0593401.1"/>
    </source>
</evidence>
<dbReference type="OrthoDB" id="10264306at2759"/>
<dbReference type="KEGG" id="gra:105765185"/>
<gene>
    <name evidence="3" type="ORF">B456_008G243200</name>
    <name evidence="4" type="ORF">Gorai_010346</name>
</gene>
<evidence type="ECO:0000313" key="6">
    <source>
        <dbReference type="Proteomes" id="UP000593578"/>
    </source>
</evidence>
<evidence type="ECO:0000259" key="2">
    <source>
        <dbReference type="Pfam" id="PF00266"/>
    </source>
</evidence>
<dbReference type="Pfam" id="PF00266">
    <property type="entry name" value="Aminotran_5"/>
    <property type="match status" value="1"/>
</dbReference>
<accession>A0A0D2TC02</accession>
<dbReference type="PANTHER" id="PTHR14237">
    <property type="entry name" value="MOLYBDOPTERIN COFACTOR SULFURASE MOSC"/>
    <property type="match status" value="1"/>
</dbReference>
<dbReference type="PANTHER" id="PTHR14237:SF64">
    <property type="entry name" value="MOLYBDENUM COFACTOR SULFURASE-LIKE PROTEIN"/>
    <property type="match status" value="1"/>
</dbReference>
<dbReference type="eggNOG" id="KOG2142">
    <property type="taxonomic scope" value="Eukaryota"/>
</dbReference>
<dbReference type="STRING" id="29730.A0A0D2TC02"/>
<keyword evidence="5" id="KW-1185">Reference proteome</keyword>
<dbReference type="InterPro" id="IPR015421">
    <property type="entry name" value="PyrdxlP-dep_Trfase_major"/>
</dbReference>
<dbReference type="Proteomes" id="UP000593578">
    <property type="component" value="Unassembled WGS sequence"/>
</dbReference>
<protein>
    <recommendedName>
        <fullName evidence="2">Aminotransferase class V domain-containing protein</fullName>
    </recommendedName>
</protein>
<organism evidence="3 5">
    <name type="scientific">Gossypium raimondii</name>
    <name type="common">Peruvian cotton</name>
    <name type="synonym">Gossypium klotzschianum subsp. raimondii</name>
    <dbReference type="NCBI Taxonomy" id="29730"/>
    <lineage>
        <taxon>Eukaryota</taxon>
        <taxon>Viridiplantae</taxon>
        <taxon>Streptophyta</taxon>
        <taxon>Embryophyta</taxon>
        <taxon>Tracheophyta</taxon>
        <taxon>Spermatophyta</taxon>
        <taxon>Magnoliopsida</taxon>
        <taxon>eudicotyledons</taxon>
        <taxon>Gunneridae</taxon>
        <taxon>Pentapetalae</taxon>
        <taxon>rosids</taxon>
        <taxon>malvids</taxon>
        <taxon>Malvales</taxon>
        <taxon>Malvaceae</taxon>
        <taxon>Malvoideae</taxon>
        <taxon>Gossypium</taxon>
    </lineage>
</organism>
<dbReference type="Gene3D" id="3.40.640.10">
    <property type="entry name" value="Type I PLP-dependent aspartate aminotransferase-like (Major domain)"/>
    <property type="match status" value="1"/>
</dbReference>
<feature type="region of interest" description="Disordered" evidence="1">
    <location>
        <begin position="396"/>
        <end position="423"/>
    </location>
</feature>
<reference evidence="4 6" key="2">
    <citation type="journal article" date="2019" name="Genome Biol. Evol.">
        <title>Insights into the evolution of the New World diploid cottons (Gossypium, subgenus Houzingenia) based on genome sequencing.</title>
        <authorList>
            <person name="Grover C.E."/>
            <person name="Arick M.A. 2nd"/>
            <person name="Thrash A."/>
            <person name="Conover J.L."/>
            <person name="Sanders W.S."/>
            <person name="Peterson D.G."/>
            <person name="Frelichowski J.E."/>
            <person name="Scheffler J.A."/>
            <person name="Scheffler B.E."/>
            <person name="Wendel J.F."/>
        </authorList>
    </citation>
    <scope>NUCLEOTIDE SEQUENCE [LARGE SCALE GENOMIC DNA]</scope>
    <source>
        <strain evidence="4">8</strain>
        <tissue evidence="4">Leaf</tissue>
    </source>
</reference>
<evidence type="ECO:0000313" key="3">
    <source>
        <dbReference type="EMBL" id="KJB52036.1"/>
    </source>
</evidence>
<dbReference type="SUPFAM" id="SSF53383">
    <property type="entry name" value="PLP-dependent transferases"/>
    <property type="match status" value="2"/>
</dbReference>
<dbReference type="Gene3D" id="3.90.1150.10">
    <property type="entry name" value="Aspartate Aminotransferase, domain 1"/>
    <property type="match status" value="1"/>
</dbReference>
<feature type="domain" description="Aminotransferase class V" evidence="2">
    <location>
        <begin position="166"/>
        <end position="346"/>
    </location>
</feature>
<sequence length="633" mass="71482">MQSPWIRDAAKACCSGCCPNPFPGLPQSHSATSETPITAAEAFRYKFEVSTVATLYPNFNFTNHESLPSFEETFSYFNKVYPQYSQTDEADKIRAHEYYHLSITNHVYLDYIGHGLFSYSQLENQCPGSPVTSSSLESPFFDVSYKSVSLKSQLLYCGEESEFQSSMRKRIMAFMNISEADYNFIFTANQSAAFKLVAESYPFQYSRNLVTVYDHQSEAVEVMIERSKNRGAKAISASFSWPNLEIQTDKLRKKISKRKKKGLFVFPLQSRVTGSRYSYTWMSLARENGWHLLLDASALGAKDMDTLGLSLFSPDFLVCSFYKVFGENPSGFCCLFVKKSSTSVLKDSTTSVGIVNLIPVSWPARIPDKPAIVSSIETKKKVDEFPPIQGSFSGPFSIQHKNDEDEASHEVQKPEGKGTKTKKKTVSFSEIEEVIEASFEPGSTSNTLENKNPKFECRSLDHADSLGVVLIKSRTRNLVNWLVNALTSLQHPHSETGVPAVRIYGPQVSFDRGPAVAFNVFDWKGERIDPTMVQKLADRNNIALSIGTLHHIWFSDKHEEEKEKKALETVLSSNRRHNLGCGITVVTAALGFLTNFEDVYRVWAFVSRFLDADFLEKERWRYKAINQKTVEII</sequence>
<dbReference type="InterPro" id="IPR000192">
    <property type="entry name" value="Aminotrans_V_dom"/>
</dbReference>
<name>A0A0D2TC02_GOSRA</name>
<reference evidence="3 5" key="1">
    <citation type="journal article" date="2012" name="Nature">
        <title>Repeated polyploidization of Gossypium genomes and the evolution of spinnable cotton fibres.</title>
        <authorList>
            <person name="Paterson A.H."/>
            <person name="Wendel J.F."/>
            <person name="Gundlach H."/>
            <person name="Guo H."/>
            <person name="Jenkins J."/>
            <person name="Jin D."/>
            <person name="Llewellyn D."/>
            <person name="Showmaker K.C."/>
            <person name="Shu S."/>
            <person name="Udall J."/>
            <person name="Yoo M.J."/>
            <person name="Byers R."/>
            <person name="Chen W."/>
            <person name="Doron-Faigenboim A."/>
            <person name="Duke M.V."/>
            <person name="Gong L."/>
            <person name="Grimwood J."/>
            <person name="Grover C."/>
            <person name="Grupp K."/>
            <person name="Hu G."/>
            <person name="Lee T.H."/>
            <person name="Li J."/>
            <person name="Lin L."/>
            <person name="Liu T."/>
            <person name="Marler B.S."/>
            <person name="Page J.T."/>
            <person name="Roberts A.W."/>
            <person name="Romanel E."/>
            <person name="Sanders W.S."/>
            <person name="Szadkowski E."/>
            <person name="Tan X."/>
            <person name="Tang H."/>
            <person name="Xu C."/>
            <person name="Wang J."/>
            <person name="Wang Z."/>
            <person name="Zhang D."/>
            <person name="Zhang L."/>
            <person name="Ashrafi H."/>
            <person name="Bedon F."/>
            <person name="Bowers J.E."/>
            <person name="Brubaker C.L."/>
            <person name="Chee P.W."/>
            <person name="Das S."/>
            <person name="Gingle A.R."/>
            <person name="Haigler C.H."/>
            <person name="Harker D."/>
            <person name="Hoffmann L.V."/>
            <person name="Hovav R."/>
            <person name="Jones D.C."/>
            <person name="Lemke C."/>
            <person name="Mansoor S."/>
            <person name="ur Rahman M."/>
            <person name="Rainville L.N."/>
            <person name="Rambani A."/>
            <person name="Reddy U.K."/>
            <person name="Rong J.K."/>
            <person name="Saranga Y."/>
            <person name="Scheffler B.E."/>
            <person name="Scheffler J.A."/>
            <person name="Stelly D.M."/>
            <person name="Triplett B.A."/>
            <person name="Van Deynze A."/>
            <person name="Vaslin M.F."/>
            <person name="Waghmare V.N."/>
            <person name="Walford S.A."/>
            <person name="Wright R.J."/>
            <person name="Zaki E.A."/>
            <person name="Zhang T."/>
            <person name="Dennis E.S."/>
            <person name="Mayer K.F."/>
            <person name="Peterson D.G."/>
            <person name="Rokhsar D.S."/>
            <person name="Wang X."/>
            <person name="Schmutz J."/>
        </authorList>
    </citation>
    <scope>NUCLEOTIDE SEQUENCE [LARGE SCALE GENOMIC DNA]</scope>
</reference>
<evidence type="ECO:0000313" key="5">
    <source>
        <dbReference type="Proteomes" id="UP000032304"/>
    </source>
</evidence>
<dbReference type="InterPro" id="IPR015424">
    <property type="entry name" value="PyrdxlP-dep_Trfase"/>
</dbReference>
<proteinExistence type="predicted"/>
<dbReference type="OMA" id="IGMMTNF"/>
<reference evidence="4" key="3">
    <citation type="submission" date="2020-04" db="EMBL/GenBank/DDBJ databases">
        <authorList>
            <person name="Grover C.E."/>
            <person name="Arick M.A. II"/>
            <person name="Thrash A."/>
            <person name="Conover J.L."/>
            <person name="Sanders W.S."/>
            <person name="Peterson D.G."/>
            <person name="Scheffler J.A."/>
            <person name="Scheffler B.E."/>
            <person name="Wendel J.F."/>
        </authorList>
    </citation>
    <scope>NUCLEOTIDE SEQUENCE</scope>
    <source>
        <strain evidence="4">8</strain>
        <tissue evidence="4">Leaf</tissue>
    </source>
</reference>
<dbReference type="AlphaFoldDB" id="A0A0D2TC02"/>
<feature type="compositionally biased region" description="Basic and acidic residues" evidence="1">
    <location>
        <begin position="400"/>
        <end position="418"/>
    </location>
</feature>
<dbReference type="InterPro" id="IPR015422">
    <property type="entry name" value="PyrdxlP-dep_Trfase_small"/>
</dbReference>
<dbReference type="Gramene" id="KJB52036">
    <property type="protein sequence ID" value="KJB52036"/>
    <property type="gene ID" value="B456_008G243200"/>
</dbReference>